<protein>
    <submittedName>
        <fullName evidence="1">Uncharacterized protein</fullName>
    </submittedName>
</protein>
<evidence type="ECO:0000313" key="1">
    <source>
        <dbReference type="EMBL" id="MBH8576580.1"/>
    </source>
</evidence>
<accession>A0A8J7I856</accession>
<sequence length="103" mass="11864">MTEYQDFIAVASKFIDYDPDANWIFRYIVDGLTNHGFSTKMSETYTTLVIGKEFFNPSESDFTSYINSAISEFPQLSPEGHASLLEVTTKYVHDYYHPQVDTQ</sequence>
<keyword evidence="2" id="KW-1185">Reference proteome</keyword>
<proteinExistence type="predicted"/>
<dbReference type="RefSeq" id="WP_214435307.1">
    <property type="nucleotide sequence ID" value="NZ_CAWPUQ010000161.1"/>
</dbReference>
<dbReference type="AlphaFoldDB" id="A0A8J7I856"/>
<evidence type="ECO:0000313" key="2">
    <source>
        <dbReference type="Proteomes" id="UP000662314"/>
    </source>
</evidence>
<name>A0A8J7I856_9NOST</name>
<gene>
    <name evidence="1" type="ORF">I8752_27030</name>
</gene>
<dbReference type="EMBL" id="JAECZA010000233">
    <property type="protein sequence ID" value="MBH8576580.1"/>
    <property type="molecule type" value="Genomic_DNA"/>
</dbReference>
<organism evidence="1 2">
    <name type="scientific">Dendronalium phyllosphericum CENA369</name>
    <dbReference type="NCBI Taxonomy" id="1725256"/>
    <lineage>
        <taxon>Bacteria</taxon>
        <taxon>Bacillati</taxon>
        <taxon>Cyanobacteriota</taxon>
        <taxon>Cyanophyceae</taxon>
        <taxon>Nostocales</taxon>
        <taxon>Nostocaceae</taxon>
        <taxon>Dendronalium</taxon>
        <taxon>Dendronalium phyllosphericum</taxon>
    </lineage>
</organism>
<comment type="caution">
    <text evidence="1">The sequence shown here is derived from an EMBL/GenBank/DDBJ whole genome shotgun (WGS) entry which is preliminary data.</text>
</comment>
<reference evidence="1 2" key="1">
    <citation type="journal article" date="2021" name="Int. J. Syst. Evol. Microbiol.">
        <title>Amazonocrinis nigriterrae gen. nov., sp. nov., Atlanticothrix silvestris gen. nov., sp. nov. and Dendronalium phyllosphericum gen. nov., sp. nov., nostocacean cyanobacteria from Brazilian environments.</title>
        <authorList>
            <person name="Alvarenga D.O."/>
            <person name="Andreote A.P.D."/>
            <person name="Branco L.H.Z."/>
            <person name="Delbaje E."/>
            <person name="Cruz R.B."/>
            <person name="Varani A.M."/>
            <person name="Fiore M.F."/>
        </authorList>
    </citation>
    <scope>NUCLEOTIDE SEQUENCE [LARGE SCALE GENOMIC DNA]</scope>
    <source>
        <strain evidence="1 2">CENA369</strain>
    </source>
</reference>
<dbReference type="Proteomes" id="UP000662314">
    <property type="component" value="Unassembled WGS sequence"/>
</dbReference>